<feature type="compositionally biased region" description="Acidic residues" evidence="1">
    <location>
        <begin position="302"/>
        <end position="333"/>
    </location>
</feature>
<protein>
    <submittedName>
        <fullName evidence="3">Uncharacterized protein</fullName>
    </submittedName>
</protein>
<dbReference type="AlphaFoldDB" id="A0A914CL87"/>
<feature type="region of interest" description="Disordered" evidence="1">
    <location>
        <begin position="299"/>
        <end position="333"/>
    </location>
</feature>
<name>A0A914CL87_9BILA</name>
<dbReference type="WBParaSite" id="ACRNAN_scaffold12088.g8631.t1">
    <property type="protein sequence ID" value="ACRNAN_scaffold12088.g8631.t1"/>
    <property type="gene ID" value="ACRNAN_scaffold12088.g8631"/>
</dbReference>
<dbReference type="Proteomes" id="UP000887540">
    <property type="component" value="Unplaced"/>
</dbReference>
<sequence>MFYGRVDINEDGEIDTFFGWKSRSEKLPEQNLDEFWNKNSAFKFIDVVSTKEALQTIQEKANLSGGPLVVQNLSIRLPDDEKQLINMIAEVEPRFFTEFVNAAEVDIGESERYPDESMPLLFVYNPSLLHVNTIKKLKIHIGHYFQNEKFYQGKVTTDLWVNFLADPKAEPGSRDQISIYDNLYEEHEDLVPKFCERFLTIDNPQRIFTNVYFEQDYRAWMPRRVIRKAVNYFSQHPNVPIVQSHRYKVYDVTRDDHWVLRVVIANEVKEKFLGESWRLSGVEFIIYREGESEDIISYLEPSNDESEDEVESSSEEETDEDEEETWDEDEEDE</sequence>
<evidence type="ECO:0000313" key="3">
    <source>
        <dbReference type="WBParaSite" id="ACRNAN_scaffold12088.g8631.t1"/>
    </source>
</evidence>
<reference evidence="3" key="1">
    <citation type="submission" date="2022-11" db="UniProtKB">
        <authorList>
            <consortium name="WormBaseParasite"/>
        </authorList>
    </citation>
    <scope>IDENTIFICATION</scope>
</reference>
<evidence type="ECO:0000256" key="1">
    <source>
        <dbReference type="SAM" id="MobiDB-lite"/>
    </source>
</evidence>
<accession>A0A914CL87</accession>
<organism evidence="2 3">
    <name type="scientific">Acrobeloides nanus</name>
    <dbReference type="NCBI Taxonomy" id="290746"/>
    <lineage>
        <taxon>Eukaryota</taxon>
        <taxon>Metazoa</taxon>
        <taxon>Ecdysozoa</taxon>
        <taxon>Nematoda</taxon>
        <taxon>Chromadorea</taxon>
        <taxon>Rhabditida</taxon>
        <taxon>Tylenchina</taxon>
        <taxon>Cephalobomorpha</taxon>
        <taxon>Cephaloboidea</taxon>
        <taxon>Cephalobidae</taxon>
        <taxon>Acrobeloides</taxon>
    </lineage>
</organism>
<proteinExistence type="predicted"/>
<evidence type="ECO:0000313" key="2">
    <source>
        <dbReference type="Proteomes" id="UP000887540"/>
    </source>
</evidence>
<keyword evidence="2" id="KW-1185">Reference proteome</keyword>